<protein>
    <submittedName>
        <fullName evidence="3">Diadenosine tetraphosphate (Ap4A) HIT family hydrolase</fullName>
    </submittedName>
</protein>
<feature type="domain" description="HIT" evidence="2">
    <location>
        <begin position="17"/>
        <end position="123"/>
    </location>
</feature>
<dbReference type="Proteomes" id="UP001238450">
    <property type="component" value="Unassembled WGS sequence"/>
</dbReference>
<organism evidence="3 4">
    <name type="scientific">Croceifilum oryzae</name>
    <dbReference type="NCBI Taxonomy" id="1553429"/>
    <lineage>
        <taxon>Bacteria</taxon>
        <taxon>Bacillati</taxon>
        <taxon>Bacillota</taxon>
        <taxon>Bacilli</taxon>
        <taxon>Bacillales</taxon>
        <taxon>Thermoactinomycetaceae</taxon>
        <taxon>Croceifilum</taxon>
    </lineage>
</organism>
<comment type="caution">
    <text evidence="3">The sequence shown here is derived from an EMBL/GenBank/DDBJ whole genome shotgun (WGS) entry which is preliminary data.</text>
</comment>
<reference evidence="3 4" key="1">
    <citation type="submission" date="2023-07" db="EMBL/GenBank/DDBJ databases">
        <title>Genomic Encyclopedia of Type Strains, Phase IV (KMG-IV): sequencing the most valuable type-strain genomes for metagenomic binning, comparative biology and taxonomic classification.</title>
        <authorList>
            <person name="Goeker M."/>
        </authorList>
    </citation>
    <scope>NUCLEOTIDE SEQUENCE [LARGE SCALE GENOMIC DNA]</scope>
    <source>
        <strain evidence="3 4">DSM 46876</strain>
    </source>
</reference>
<sequence>MKNITLADGRIITVNCLSCSIVTGEVKPNGGTIYETKFFHAHQDVAYPIRGLVILASKRHVTCLDELTEEERNDYIHTLYQIRKAQREVLGIKHVYYFYNEDTTHHFHIWMVPRYDWMREFGRSIESVRPILLHARQNRNRTNEVEQTITAIHELKTFLSKLR</sequence>
<evidence type="ECO:0000313" key="3">
    <source>
        <dbReference type="EMBL" id="MDQ0417463.1"/>
    </source>
</evidence>
<accession>A0AAJ1WSY4</accession>
<keyword evidence="4" id="KW-1185">Reference proteome</keyword>
<dbReference type="GO" id="GO:0016787">
    <property type="term" value="F:hydrolase activity"/>
    <property type="evidence" value="ECO:0007669"/>
    <property type="project" value="UniProtKB-KW"/>
</dbReference>
<dbReference type="RefSeq" id="WP_307252503.1">
    <property type="nucleotide sequence ID" value="NZ_JAUSUV010000006.1"/>
</dbReference>
<dbReference type="SUPFAM" id="SSF54197">
    <property type="entry name" value="HIT-like"/>
    <property type="match status" value="1"/>
</dbReference>
<dbReference type="AlphaFoldDB" id="A0AAJ1WSY4"/>
<dbReference type="InterPro" id="IPR036265">
    <property type="entry name" value="HIT-like_sf"/>
</dbReference>
<dbReference type="Gene3D" id="3.30.428.10">
    <property type="entry name" value="HIT-like"/>
    <property type="match status" value="1"/>
</dbReference>
<gene>
    <name evidence="3" type="ORF">J2Z48_001636</name>
</gene>
<dbReference type="EMBL" id="JAUSUV010000006">
    <property type="protein sequence ID" value="MDQ0417463.1"/>
    <property type="molecule type" value="Genomic_DNA"/>
</dbReference>
<comment type="caution">
    <text evidence="1">Lacks conserved residue(s) required for the propagation of feature annotation.</text>
</comment>
<dbReference type="InterPro" id="IPR011146">
    <property type="entry name" value="HIT-like"/>
</dbReference>
<name>A0AAJ1WSY4_9BACL</name>
<dbReference type="PROSITE" id="PS51084">
    <property type="entry name" value="HIT_2"/>
    <property type="match status" value="1"/>
</dbReference>
<proteinExistence type="predicted"/>
<evidence type="ECO:0000259" key="2">
    <source>
        <dbReference type="PROSITE" id="PS51084"/>
    </source>
</evidence>
<keyword evidence="3" id="KW-0378">Hydrolase</keyword>
<evidence type="ECO:0000256" key="1">
    <source>
        <dbReference type="PROSITE-ProRule" id="PRU00464"/>
    </source>
</evidence>
<evidence type="ECO:0000313" key="4">
    <source>
        <dbReference type="Proteomes" id="UP001238450"/>
    </source>
</evidence>